<dbReference type="GO" id="GO:0016787">
    <property type="term" value="F:hydrolase activity"/>
    <property type="evidence" value="ECO:0007669"/>
    <property type="project" value="InterPro"/>
</dbReference>
<evidence type="ECO:0000259" key="2">
    <source>
        <dbReference type="Pfam" id="PF04909"/>
    </source>
</evidence>
<name>A0A9X0R013_9PROT</name>
<feature type="domain" description="Amidohydrolase-related" evidence="2">
    <location>
        <begin position="4"/>
        <end position="227"/>
    </location>
</feature>
<dbReference type="InterPro" id="IPR006680">
    <property type="entry name" value="Amidohydro-rel"/>
</dbReference>
<dbReference type="Proteomes" id="UP000600101">
    <property type="component" value="Unassembled WGS sequence"/>
</dbReference>
<sequence>MKIVDAQIHIWSSGKPSGLHRKVASFTAEEALAEMDVAGVDAALIHPPSSWDPNSNALALAAAQTYPDRFAVMGQFPVNRPENRGLIHGWRNQPGMMGLRWALLSPEEQVWLRDGTLDWLWPAAEREGLVVSTMGGLFLPEFRRIAEAHPRLKLVLDHCGLVRTAQDAGAFAHLDELVALAKLPNVAVKATGAPHYSTQPYPYRNLHDGLQRIFDAFGPHRMFWGTDITRMPCSYRQCVTFFTEELPWLKGRDLELVMGRALCAWIDWPLRFD</sequence>
<organism evidence="3 4">
    <name type="scientific">Siccirubricoccus deserti</name>
    <dbReference type="NCBI Taxonomy" id="2013562"/>
    <lineage>
        <taxon>Bacteria</taxon>
        <taxon>Pseudomonadati</taxon>
        <taxon>Pseudomonadota</taxon>
        <taxon>Alphaproteobacteria</taxon>
        <taxon>Acetobacterales</taxon>
        <taxon>Roseomonadaceae</taxon>
        <taxon>Siccirubricoccus</taxon>
    </lineage>
</organism>
<gene>
    <name evidence="3" type="ORF">H7965_18070</name>
</gene>
<dbReference type="PANTHER" id="PTHR43569">
    <property type="entry name" value="AMIDOHYDROLASE"/>
    <property type="match status" value="1"/>
</dbReference>
<dbReference type="EMBL" id="JACOMF010000025">
    <property type="protein sequence ID" value="MBC4017219.1"/>
    <property type="molecule type" value="Genomic_DNA"/>
</dbReference>
<dbReference type="PANTHER" id="PTHR43569:SF2">
    <property type="entry name" value="AMIDOHYDROLASE-RELATED DOMAIN-CONTAINING PROTEIN"/>
    <property type="match status" value="1"/>
</dbReference>
<proteinExistence type="inferred from homology"/>
<evidence type="ECO:0000313" key="3">
    <source>
        <dbReference type="EMBL" id="MBC4017219.1"/>
    </source>
</evidence>
<dbReference type="Gene3D" id="3.20.20.140">
    <property type="entry name" value="Metal-dependent hydrolases"/>
    <property type="match status" value="1"/>
</dbReference>
<dbReference type="InterPro" id="IPR052350">
    <property type="entry name" value="Metallo-dep_Lactonases"/>
</dbReference>
<comment type="caution">
    <text evidence="3">The sequence shown here is derived from an EMBL/GenBank/DDBJ whole genome shotgun (WGS) entry which is preliminary data.</text>
</comment>
<comment type="similarity">
    <text evidence="1">Belongs to the metallo-dependent hydrolases superfamily.</text>
</comment>
<keyword evidence="4" id="KW-1185">Reference proteome</keyword>
<evidence type="ECO:0000313" key="4">
    <source>
        <dbReference type="Proteomes" id="UP000600101"/>
    </source>
</evidence>
<dbReference type="SUPFAM" id="SSF51556">
    <property type="entry name" value="Metallo-dependent hydrolases"/>
    <property type="match status" value="1"/>
</dbReference>
<evidence type="ECO:0000256" key="1">
    <source>
        <dbReference type="ARBA" id="ARBA00038310"/>
    </source>
</evidence>
<dbReference type="AlphaFoldDB" id="A0A9X0R013"/>
<reference evidence="3" key="1">
    <citation type="submission" date="2020-08" db="EMBL/GenBank/DDBJ databases">
        <authorList>
            <person name="Hu Y."/>
            <person name="Nguyen S.V."/>
            <person name="Li F."/>
            <person name="Fanning S."/>
        </authorList>
    </citation>
    <scope>NUCLEOTIDE SEQUENCE</scope>
    <source>
        <strain evidence="3">SYSU D8009</strain>
    </source>
</reference>
<protein>
    <submittedName>
        <fullName evidence="3">Amidohydrolase family protein</fullName>
    </submittedName>
</protein>
<dbReference type="InterPro" id="IPR032466">
    <property type="entry name" value="Metal_Hydrolase"/>
</dbReference>
<dbReference type="RefSeq" id="WP_186771984.1">
    <property type="nucleotide sequence ID" value="NZ_JACOMF010000025.1"/>
</dbReference>
<accession>A0A9X0R013</accession>
<dbReference type="Pfam" id="PF04909">
    <property type="entry name" value="Amidohydro_2"/>
    <property type="match status" value="1"/>
</dbReference>